<feature type="transmembrane region" description="Helical" evidence="6">
    <location>
        <begin position="446"/>
        <end position="467"/>
    </location>
</feature>
<dbReference type="AlphaFoldDB" id="A0A1F6PA72"/>
<evidence type="ECO:0000256" key="5">
    <source>
        <dbReference type="ARBA" id="ARBA00023136"/>
    </source>
</evidence>
<name>A0A1F6PA72_9BACT</name>
<feature type="transmembrane region" description="Helical" evidence="6">
    <location>
        <begin position="416"/>
        <end position="434"/>
    </location>
</feature>
<dbReference type="GO" id="GO:0005886">
    <property type="term" value="C:plasma membrane"/>
    <property type="evidence" value="ECO:0007669"/>
    <property type="project" value="UniProtKB-SubCell"/>
</dbReference>
<evidence type="ECO:0000313" key="8">
    <source>
        <dbReference type="Proteomes" id="UP000176634"/>
    </source>
</evidence>
<reference evidence="7 8" key="1">
    <citation type="journal article" date="2016" name="Nat. Commun.">
        <title>Thousands of microbial genomes shed light on interconnected biogeochemical processes in an aquifer system.</title>
        <authorList>
            <person name="Anantharaman K."/>
            <person name="Brown C.T."/>
            <person name="Hug L.A."/>
            <person name="Sharon I."/>
            <person name="Castelle C.J."/>
            <person name="Probst A.J."/>
            <person name="Thomas B.C."/>
            <person name="Singh A."/>
            <person name="Wilkins M.J."/>
            <person name="Karaoz U."/>
            <person name="Brodie E.L."/>
            <person name="Williams K.H."/>
            <person name="Hubbard S.S."/>
            <person name="Banfield J.F."/>
        </authorList>
    </citation>
    <scope>NUCLEOTIDE SEQUENCE [LARGE SCALE GENOMIC DNA]</scope>
</reference>
<dbReference type="InterPro" id="IPR002797">
    <property type="entry name" value="Polysacc_synth"/>
</dbReference>
<evidence type="ECO:0000313" key="7">
    <source>
        <dbReference type="EMBL" id="OGH93018.1"/>
    </source>
</evidence>
<feature type="transmembrane region" description="Helical" evidence="6">
    <location>
        <begin position="291"/>
        <end position="311"/>
    </location>
</feature>
<sequence length="478" mass="52821">MTTKKLIAKNTIIQIVGKTISTGLALAAVGIMTRALGIEKFGWYVTAAGFLQFVGIFSDFGFTAITAKMLSEPDLDKTKLLNNLFTWRFLTALLFQGLAPFTILLFPYPTPIKMAVAIMSLSFFAISINQIFIGYCQSTLKMAFQVAGEILGRIVLVSGLIMVAAKNYGFLPAMAVITLASVTYTFYLWRKSPGVKFAIDKDISKIIFQKIWPTATTVIFNAFYLQGDRVILPLYSAQTDVALYGAAYRIIDVVAQSAWMIMGVMMPLVTFAWSRNLTEEFKKKYQMSLDLVTLFLIPMIAGILVLARPIMQIIGGAEFNNFENPGRILQVLSIAILGIAFGNIFGYMALAIERQRQAIWIYFSDAVLTTIAYFVLIPKYGVYGAAAAAIFAEVYAGLGLMILANHYAKFTPHFKTLGKIILASTIMGLVLHKLQPLNPSVPLNIIFSVIFGAGFYAFLVFGLKIVSKQTILEVLKRN</sequence>
<dbReference type="InterPro" id="IPR050833">
    <property type="entry name" value="Poly_Biosynth_Transport"/>
</dbReference>
<evidence type="ECO:0000256" key="2">
    <source>
        <dbReference type="ARBA" id="ARBA00022475"/>
    </source>
</evidence>
<feature type="transmembrane region" description="Helical" evidence="6">
    <location>
        <begin position="247"/>
        <end position="271"/>
    </location>
</feature>
<feature type="transmembrane region" description="Helical" evidence="6">
    <location>
        <begin position="382"/>
        <end position="404"/>
    </location>
</feature>
<dbReference type="PANTHER" id="PTHR30250">
    <property type="entry name" value="PST FAMILY PREDICTED COLANIC ACID TRANSPORTER"/>
    <property type="match status" value="1"/>
</dbReference>
<keyword evidence="5 6" id="KW-0472">Membrane</keyword>
<evidence type="ECO:0000256" key="3">
    <source>
        <dbReference type="ARBA" id="ARBA00022692"/>
    </source>
</evidence>
<keyword evidence="2" id="KW-1003">Cell membrane</keyword>
<feature type="transmembrane region" description="Helical" evidence="6">
    <location>
        <begin position="210"/>
        <end position="227"/>
    </location>
</feature>
<feature type="transmembrane region" description="Helical" evidence="6">
    <location>
        <begin position="331"/>
        <end position="352"/>
    </location>
</feature>
<feature type="transmembrane region" description="Helical" evidence="6">
    <location>
        <begin position="142"/>
        <end position="164"/>
    </location>
</feature>
<gene>
    <name evidence="7" type="ORF">A2563_05410</name>
</gene>
<feature type="transmembrane region" description="Helical" evidence="6">
    <location>
        <begin position="170"/>
        <end position="189"/>
    </location>
</feature>
<comment type="subcellular location">
    <subcellularLocation>
        <location evidence="1">Cell membrane</location>
        <topology evidence="1">Multi-pass membrane protein</topology>
    </subcellularLocation>
</comment>
<protein>
    <submittedName>
        <fullName evidence="7">Uncharacterized protein</fullName>
    </submittedName>
</protein>
<comment type="caution">
    <text evidence="7">The sequence shown here is derived from an EMBL/GenBank/DDBJ whole genome shotgun (WGS) entry which is preliminary data.</text>
</comment>
<dbReference type="STRING" id="1798705.A2563_05410"/>
<feature type="transmembrane region" description="Helical" evidence="6">
    <location>
        <begin position="359"/>
        <end position="376"/>
    </location>
</feature>
<feature type="transmembrane region" description="Helical" evidence="6">
    <location>
        <begin position="85"/>
        <end position="108"/>
    </location>
</feature>
<feature type="transmembrane region" description="Helical" evidence="6">
    <location>
        <begin position="41"/>
        <end position="65"/>
    </location>
</feature>
<keyword evidence="4 6" id="KW-1133">Transmembrane helix</keyword>
<keyword evidence="3 6" id="KW-0812">Transmembrane</keyword>
<dbReference type="Proteomes" id="UP000176634">
    <property type="component" value="Unassembled WGS sequence"/>
</dbReference>
<feature type="transmembrane region" description="Helical" evidence="6">
    <location>
        <begin position="114"/>
        <end position="135"/>
    </location>
</feature>
<evidence type="ECO:0000256" key="1">
    <source>
        <dbReference type="ARBA" id="ARBA00004651"/>
    </source>
</evidence>
<dbReference type="EMBL" id="MFRA01000004">
    <property type="protein sequence ID" value="OGH93018.1"/>
    <property type="molecule type" value="Genomic_DNA"/>
</dbReference>
<accession>A0A1F6PA72</accession>
<evidence type="ECO:0000256" key="4">
    <source>
        <dbReference type="ARBA" id="ARBA00022989"/>
    </source>
</evidence>
<organism evidence="7 8">
    <name type="scientific">Candidatus Magasanikbacteria bacterium RIFOXYD1_FULL_40_23</name>
    <dbReference type="NCBI Taxonomy" id="1798705"/>
    <lineage>
        <taxon>Bacteria</taxon>
        <taxon>Candidatus Magasanikiibacteriota</taxon>
    </lineage>
</organism>
<dbReference type="PANTHER" id="PTHR30250:SF26">
    <property type="entry name" value="PSMA PROTEIN"/>
    <property type="match status" value="1"/>
</dbReference>
<proteinExistence type="predicted"/>
<feature type="transmembrane region" description="Helical" evidence="6">
    <location>
        <begin position="12"/>
        <end position="35"/>
    </location>
</feature>
<dbReference type="Pfam" id="PF01943">
    <property type="entry name" value="Polysacc_synt"/>
    <property type="match status" value="1"/>
</dbReference>
<evidence type="ECO:0000256" key="6">
    <source>
        <dbReference type="SAM" id="Phobius"/>
    </source>
</evidence>